<evidence type="ECO:0000259" key="11">
    <source>
        <dbReference type="PROSITE" id="PS00028"/>
    </source>
</evidence>
<evidence type="ECO:0000313" key="12">
    <source>
        <dbReference type="EMBL" id="CAD2100816.1"/>
    </source>
</evidence>
<evidence type="ECO:0000256" key="7">
    <source>
        <dbReference type="ARBA" id="ARBA00022833"/>
    </source>
</evidence>
<evidence type="ECO:0000256" key="4">
    <source>
        <dbReference type="ARBA" id="ARBA00022517"/>
    </source>
</evidence>
<dbReference type="Proteomes" id="UP000515550">
    <property type="component" value="Chromosome PVBDA_13"/>
</dbReference>
<keyword evidence="6" id="KW-0863">Zinc-finger</keyword>
<reference evidence="12 13" key="1">
    <citation type="submission" date="2020-08" db="EMBL/GenBank/DDBJ databases">
        <authorList>
            <person name="Ramaprasad A."/>
        </authorList>
    </citation>
    <scope>NUCLEOTIDE SEQUENCE [LARGE SCALE GENOMIC DNA]</scope>
</reference>
<keyword evidence="5" id="KW-0479">Metal-binding</keyword>
<keyword evidence="7" id="KW-0862">Zinc</keyword>
<evidence type="ECO:0000256" key="9">
    <source>
        <dbReference type="ARBA" id="ARBA00038064"/>
    </source>
</evidence>
<evidence type="ECO:0000256" key="3">
    <source>
        <dbReference type="ARBA" id="ARBA00022490"/>
    </source>
</evidence>
<dbReference type="AlphaFoldDB" id="A0A6V7SNQ7"/>
<dbReference type="InterPro" id="IPR013087">
    <property type="entry name" value="Znf_C2H2_type"/>
</dbReference>
<accession>A0A6V7SNQ7</accession>
<feature type="domain" description="C2H2-type" evidence="11">
    <location>
        <begin position="87"/>
        <end position="109"/>
    </location>
</feature>
<dbReference type="GO" id="GO:0008270">
    <property type="term" value="F:zinc ion binding"/>
    <property type="evidence" value="ECO:0007669"/>
    <property type="project" value="UniProtKB-KW"/>
</dbReference>
<protein>
    <submittedName>
        <fullName evidence="12">Zinc finger protein, putative</fullName>
    </submittedName>
</protein>
<dbReference type="GO" id="GO:0005737">
    <property type="term" value="C:cytoplasm"/>
    <property type="evidence" value="ECO:0007669"/>
    <property type="project" value="UniProtKB-SubCell"/>
</dbReference>
<keyword evidence="10" id="KW-0812">Transmembrane</keyword>
<keyword evidence="10" id="KW-1133">Transmembrane helix</keyword>
<dbReference type="EMBL" id="LR865391">
    <property type="protein sequence ID" value="CAD2100816.1"/>
    <property type="molecule type" value="Genomic_DNA"/>
</dbReference>
<dbReference type="GO" id="GO:0005634">
    <property type="term" value="C:nucleus"/>
    <property type="evidence" value="ECO:0007669"/>
    <property type="project" value="UniProtKB-SubCell"/>
</dbReference>
<evidence type="ECO:0000256" key="8">
    <source>
        <dbReference type="ARBA" id="ARBA00023242"/>
    </source>
</evidence>
<comment type="subcellular location">
    <subcellularLocation>
        <location evidence="2">Cytoplasm</location>
    </subcellularLocation>
    <subcellularLocation>
        <location evidence="1">Nucleus</location>
    </subcellularLocation>
</comment>
<proteinExistence type="inferred from homology"/>
<evidence type="ECO:0000256" key="10">
    <source>
        <dbReference type="SAM" id="Phobius"/>
    </source>
</evidence>
<dbReference type="Pfam" id="PF12171">
    <property type="entry name" value="zf-C2H2_jaz"/>
    <property type="match status" value="1"/>
</dbReference>
<dbReference type="InterPro" id="IPR036236">
    <property type="entry name" value="Znf_C2H2_sf"/>
</dbReference>
<evidence type="ECO:0000256" key="5">
    <source>
        <dbReference type="ARBA" id="ARBA00022723"/>
    </source>
</evidence>
<dbReference type="GO" id="GO:0042254">
    <property type="term" value="P:ribosome biogenesis"/>
    <property type="evidence" value="ECO:0007669"/>
    <property type="project" value="UniProtKB-KW"/>
</dbReference>
<dbReference type="Gene3D" id="3.30.160.60">
    <property type="entry name" value="Classic Zinc Finger"/>
    <property type="match status" value="1"/>
</dbReference>
<dbReference type="InterPro" id="IPR051879">
    <property type="entry name" value="C2H2-ZF_Maturation_Protein"/>
</dbReference>
<sequence>MFDVIFFKHNILLIAYFKGQYLNVCLSLYVFLALSTRKKKKPRNTINSKILKIRKRKRDFDEVYNDYHGKPVLPYDVDKKGCGQFKCYACDIYFINDDAMKQHEKTKKHRRRVKLMTKETPYTYKDALRAAEITF</sequence>
<dbReference type="PANTHER" id="PTHR46095">
    <property type="entry name" value="ZINC FINGER PROTEIN 593"/>
    <property type="match status" value="1"/>
</dbReference>
<dbReference type="FunFam" id="3.30.160.60:FF:002771">
    <property type="entry name" value="Zinc finger protein 593"/>
    <property type="match status" value="1"/>
</dbReference>
<comment type="similarity">
    <text evidence="9">Belongs to the ZNF593/BUD20 C2H2-type zinc-finger protein family.</text>
</comment>
<organism evidence="12 13">
    <name type="scientific">Plasmodium vinckei brucechwatti</name>
    <dbReference type="NCBI Taxonomy" id="119398"/>
    <lineage>
        <taxon>Eukaryota</taxon>
        <taxon>Sar</taxon>
        <taxon>Alveolata</taxon>
        <taxon>Apicomplexa</taxon>
        <taxon>Aconoidasida</taxon>
        <taxon>Haemosporida</taxon>
        <taxon>Plasmodiidae</taxon>
        <taxon>Plasmodium</taxon>
        <taxon>Plasmodium (Vinckeia)</taxon>
    </lineage>
</organism>
<keyword evidence="3" id="KW-0963">Cytoplasm</keyword>
<keyword evidence="10" id="KW-0472">Membrane</keyword>
<keyword evidence="4" id="KW-0690">Ribosome biogenesis</keyword>
<feature type="transmembrane region" description="Helical" evidence="10">
    <location>
        <begin position="12"/>
        <end position="34"/>
    </location>
</feature>
<dbReference type="PROSITE" id="PS00028">
    <property type="entry name" value="ZINC_FINGER_C2H2_1"/>
    <property type="match status" value="1"/>
</dbReference>
<name>A0A6V7SNQ7_PLAVN</name>
<dbReference type="SMART" id="SM00451">
    <property type="entry name" value="ZnF_U1"/>
    <property type="match status" value="1"/>
</dbReference>
<keyword evidence="8" id="KW-0539">Nucleus</keyword>
<dbReference type="GO" id="GO:0003676">
    <property type="term" value="F:nucleic acid binding"/>
    <property type="evidence" value="ECO:0007669"/>
    <property type="project" value="InterPro"/>
</dbReference>
<dbReference type="SUPFAM" id="SSF57667">
    <property type="entry name" value="beta-beta-alpha zinc fingers"/>
    <property type="match status" value="1"/>
</dbReference>
<evidence type="ECO:0000256" key="1">
    <source>
        <dbReference type="ARBA" id="ARBA00004123"/>
    </source>
</evidence>
<evidence type="ECO:0000256" key="6">
    <source>
        <dbReference type="ARBA" id="ARBA00022771"/>
    </source>
</evidence>
<dbReference type="VEuPathDB" id="PlasmoDB:PVBDA_1303250"/>
<evidence type="ECO:0000256" key="2">
    <source>
        <dbReference type="ARBA" id="ARBA00004496"/>
    </source>
</evidence>
<gene>
    <name evidence="12" type="ORF">PVBDA_1303250</name>
</gene>
<dbReference type="InterPro" id="IPR003604">
    <property type="entry name" value="Matrin/U1-like-C_Znf_C2H2"/>
</dbReference>
<dbReference type="InterPro" id="IPR022755">
    <property type="entry name" value="Znf_C2H2_jaz"/>
</dbReference>
<evidence type="ECO:0000313" key="13">
    <source>
        <dbReference type="Proteomes" id="UP000515550"/>
    </source>
</evidence>
<dbReference type="PANTHER" id="PTHR46095:SF1">
    <property type="entry name" value="ZINC FINGER PROTEIN 593"/>
    <property type="match status" value="1"/>
</dbReference>